<organism evidence="1 2">
    <name type="scientific">Lichenibacterium ramalinae</name>
    <dbReference type="NCBI Taxonomy" id="2316527"/>
    <lineage>
        <taxon>Bacteria</taxon>
        <taxon>Pseudomonadati</taxon>
        <taxon>Pseudomonadota</taxon>
        <taxon>Alphaproteobacteria</taxon>
        <taxon>Hyphomicrobiales</taxon>
        <taxon>Lichenihabitantaceae</taxon>
        <taxon>Lichenibacterium</taxon>
    </lineage>
</organism>
<dbReference type="Gene3D" id="1.10.8.10">
    <property type="entry name" value="DNA helicase RuvA subunit, C-terminal domain"/>
    <property type="match status" value="1"/>
</dbReference>
<dbReference type="AlphaFoldDB" id="A0A4Q2RH18"/>
<sequence length="206" mass="23301">MSTREPLLQTVPIAELRPTQVTVGFREVAEKRRDWSERPDGDRAEWLGRHMIPVLLGPKKRPYVIDHHHLTRALLEEGCAGVLVNVVADLSMLDRDAFWVFADNRGWCHPYDAEGRRAGFDDIPKSIADLADDPFRSLAGALRRAGGYAKETVPFTEFMWADALRRRIKRREVDASFSGALLQALEFAKSRDARYLPGWCGPNDGT</sequence>
<reference evidence="1 2" key="2">
    <citation type="submission" date="2019-02" db="EMBL/GenBank/DDBJ databases">
        <title>'Lichenibacterium ramalinii' gen. nov. sp. nov., 'Lichenibacterium minor' gen. nov. sp. nov.</title>
        <authorList>
            <person name="Pankratov T."/>
        </authorList>
    </citation>
    <scope>NUCLEOTIDE SEQUENCE [LARGE SCALE GENOMIC DNA]</scope>
    <source>
        <strain evidence="1 2">RmlP001</strain>
    </source>
</reference>
<dbReference type="CDD" id="cd16390">
    <property type="entry name" value="ParB_N_Srx_like"/>
    <property type="match status" value="1"/>
</dbReference>
<dbReference type="SUPFAM" id="SSF110849">
    <property type="entry name" value="ParB/Sulfiredoxin"/>
    <property type="match status" value="1"/>
</dbReference>
<dbReference type="InterPro" id="IPR036086">
    <property type="entry name" value="ParB/Sulfiredoxin_sf"/>
</dbReference>
<keyword evidence="2" id="KW-1185">Reference proteome</keyword>
<dbReference type="PIRSF" id="PIRSF029669">
    <property type="entry name" value="UCP029669"/>
    <property type="match status" value="1"/>
</dbReference>
<protein>
    <submittedName>
        <fullName evidence="1">Chromosome partitioning protein ParB</fullName>
    </submittedName>
</protein>
<dbReference type="OrthoDB" id="552416at2"/>
<dbReference type="Proteomes" id="UP000289411">
    <property type="component" value="Unassembled WGS sequence"/>
</dbReference>
<dbReference type="InterPro" id="IPR016932">
    <property type="entry name" value="UCP029669"/>
</dbReference>
<dbReference type="EMBL" id="QYBC01000001">
    <property type="protein sequence ID" value="RYB07769.1"/>
    <property type="molecule type" value="Genomic_DNA"/>
</dbReference>
<dbReference type="RefSeq" id="WP_129217241.1">
    <property type="nucleotide sequence ID" value="NZ_QYBC01000001.1"/>
</dbReference>
<reference evidence="1 2" key="1">
    <citation type="submission" date="2018-09" db="EMBL/GenBank/DDBJ databases">
        <authorList>
            <person name="Grouzdev D.S."/>
            <person name="Krutkina M.S."/>
        </authorList>
    </citation>
    <scope>NUCLEOTIDE SEQUENCE [LARGE SCALE GENOMIC DNA]</scope>
    <source>
        <strain evidence="1 2">RmlP001</strain>
    </source>
</reference>
<dbReference type="Pfam" id="PF08857">
    <property type="entry name" value="ParBc_2"/>
    <property type="match status" value="1"/>
</dbReference>
<dbReference type="InterPro" id="IPR014956">
    <property type="entry name" value="ParBc_2"/>
</dbReference>
<evidence type="ECO:0000313" key="1">
    <source>
        <dbReference type="EMBL" id="RYB07769.1"/>
    </source>
</evidence>
<gene>
    <name evidence="1" type="ORF">D3272_01170</name>
</gene>
<evidence type="ECO:0000313" key="2">
    <source>
        <dbReference type="Proteomes" id="UP000289411"/>
    </source>
</evidence>
<proteinExistence type="predicted"/>
<dbReference type="Gene3D" id="3.90.1530.10">
    <property type="entry name" value="Conserved hypothetical protein from pyrococcus furiosus pfu- 392566-001, ParB domain"/>
    <property type="match status" value="1"/>
</dbReference>
<comment type="caution">
    <text evidence="1">The sequence shown here is derived from an EMBL/GenBank/DDBJ whole genome shotgun (WGS) entry which is preliminary data.</text>
</comment>
<name>A0A4Q2RH18_9HYPH</name>
<accession>A0A4Q2RH18</accession>